<comment type="subunit">
    <text evidence="16">Homohexamer.</text>
</comment>
<proteinExistence type="inferred from homology"/>
<dbReference type="SUPFAM" id="SSF53795">
    <property type="entry name" value="PEP carboxykinase-like"/>
    <property type="match status" value="1"/>
</dbReference>
<dbReference type="EC" id="2.7.4.-" evidence="16"/>
<keyword evidence="9 16" id="KW-0418">Kinase</keyword>
<dbReference type="PANTHER" id="PTHR30305:SF1">
    <property type="entry name" value="HPR KINASE_PHOSPHORYLASE"/>
    <property type="match status" value="1"/>
</dbReference>
<dbReference type="AlphaFoldDB" id="A0A143YDD6"/>
<comment type="catalytic activity">
    <reaction evidence="15 16">
        <text>[HPr protein]-O-phospho-L-serine + phosphate + H(+) = [HPr protein]-L-serine + diphosphate</text>
        <dbReference type="Rhea" id="RHEA:46604"/>
        <dbReference type="Rhea" id="RHEA-COMP:11602"/>
        <dbReference type="Rhea" id="RHEA-COMP:11603"/>
        <dbReference type="ChEBI" id="CHEBI:15378"/>
        <dbReference type="ChEBI" id="CHEBI:29999"/>
        <dbReference type="ChEBI" id="CHEBI:33019"/>
        <dbReference type="ChEBI" id="CHEBI:43474"/>
        <dbReference type="ChEBI" id="CHEBI:83421"/>
    </reaction>
</comment>
<dbReference type="GO" id="GO:0004712">
    <property type="term" value="F:protein serine/threonine/tyrosine kinase activity"/>
    <property type="evidence" value="ECO:0007669"/>
    <property type="project" value="UniProtKB-UniRule"/>
</dbReference>
<feature type="active site" description="Proton acceptor; for phosphorylation activity. Proton donor; for dephosphorylation activity" evidence="16">
    <location>
        <position position="178"/>
    </location>
</feature>
<evidence type="ECO:0000256" key="3">
    <source>
        <dbReference type="ARBA" id="ARBA00006883"/>
    </source>
</evidence>
<keyword evidence="10 16" id="KW-0067">ATP-binding</keyword>
<dbReference type="HAMAP" id="MF_01249">
    <property type="entry name" value="HPr_kinase"/>
    <property type="match status" value="1"/>
</dbReference>
<comment type="cofactor">
    <cofactor evidence="2 16">
        <name>Mg(2+)</name>
        <dbReference type="ChEBI" id="CHEBI:18420"/>
    </cofactor>
</comment>
<dbReference type="GO" id="GO:0004674">
    <property type="term" value="F:protein serine/threonine kinase activity"/>
    <property type="evidence" value="ECO:0007669"/>
    <property type="project" value="UniProtKB-KW"/>
</dbReference>
<dbReference type="OrthoDB" id="9778803at2"/>
<evidence type="ECO:0000256" key="2">
    <source>
        <dbReference type="ARBA" id="ARBA00001946"/>
    </source>
</evidence>
<feature type="active site" evidence="16">
    <location>
        <position position="160"/>
    </location>
</feature>
<keyword evidence="7 16" id="KW-0479">Metal-binding</keyword>
<evidence type="ECO:0000256" key="1">
    <source>
        <dbReference type="ARBA" id="ARBA00001120"/>
    </source>
</evidence>
<evidence type="ECO:0000256" key="6">
    <source>
        <dbReference type="ARBA" id="ARBA00022679"/>
    </source>
</evidence>
<dbReference type="NCBIfam" id="TIGR00679">
    <property type="entry name" value="hpr-ser"/>
    <property type="match status" value="1"/>
</dbReference>
<dbReference type="InterPro" id="IPR027417">
    <property type="entry name" value="P-loop_NTPase"/>
</dbReference>
<dbReference type="GO" id="GO:0000155">
    <property type="term" value="F:phosphorelay sensor kinase activity"/>
    <property type="evidence" value="ECO:0007669"/>
    <property type="project" value="InterPro"/>
</dbReference>
<evidence type="ECO:0000256" key="10">
    <source>
        <dbReference type="ARBA" id="ARBA00022840"/>
    </source>
</evidence>
<gene>
    <name evidence="16" type="primary">hprK</name>
    <name evidence="20" type="ORF">SAMN05216375_11121</name>
    <name evidence="19" type="ORF">TR210_333</name>
</gene>
<keyword evidence="6 16" id="KW-0808">Transferase</keyword>
<feature type="region of interest" description="Important for the catalytic mechanism of both phosphorylation and dephosphorylation" evidence="16">
    <location>
        <begin position="202"/>
        <end position="211"/>
    </location>
</feature>
<accession>A0A143YDD6</accession>
<evidence type="ECO:0000256" key="11">
    <source>
        <dbReference type="ARBA" id="ARBA00022842"/>
    </source>
</evidence>
<evidence type="ECO:0000256" key="9">
    <source>
        <dbReference type="ARBA" id="ARBA00022777"/>
    </source>
</evidence>
<feature type="active site" evidence="16">
    <location>
        <position position="244"/>
    </location>
</feature>
<evidence type="ECO:0000256" key="12">
    <source>
        <dbReference type="ARBA" id="ARBA00023268"/>
    </source>
</evidence>
<dbReference type="EMBL" id="FJNB01000002">
    <property type="protein sequence ID" value="CZQ84197.1"/>
    <property type="molecule type" value="Genomic_DNA"/>
</dbReference>
<dbReference type="Proteomes" id="UP000076878">
    <property type="component" value="Unassembled WGS sequence"/>
</dbReference>
<evidence type="ECO:0000256" key="8">
    <source>
        <dbReference type="ARBA" id="ARBA00022741"/>
    </source>
</evidence>
<dbReference type="FunFam" id="3.40.50.300:FF:000174">
    <property type="entry name" value="HPr kinase/phosphorylase"/>
    <property type="match status" value="1"/>
</dbReference>
<dbReference type="GO" id="GO:0000287">
    <property type="term" value="F:magnesium ion binding"/>
    <property type="evidence" value="ECO:0007669"/>
    <property type="project" value="UniProtKB-UniRule"/>
</dbReference>
<feature type="active site" evidence="16">
    <location>
        <position position="139"/>
    </location>
</feature>
<dbReference type="Gene3D" id="3.40.1390.20">
    <property type="entry name" value="HprK N-terminal domain-like"/>
    <property type="match status" value="1"/>
</dbReference>
<evidence type="ECO:0000313" key="19">
    <source>
        <dbReference type="EMBL" id="CZQ84197.1"/>
    </source>
</evidence>
<dbReference type="SUPFAM" id="SSF75138">
    <property type="entry name" value="HprK N-terminal domain-like"/>
    <property type="match status" value="1"/>
</dbReference>
<sequence>MANTVTVRELVNSSGYIVLSGEEFLGNKITTSEISRPGVELTGFFNFYPSARIQLLGKTELTFIERMTAEERLIVMRRLCSKETPCFVIGRRLPAPAELMKAAQEAGIPILSAQSRTTRVSSNITNFLEGKLAERVSMHGVFVDVFGMGVMITGDSGVGKSETALELIQKGHRLVADDRVDLYQHDENTLIGEAPGILRHLIEIRGIGIIDVMTLFGAGAVKQTNEVNLIVNLELWSKDKKFERLGSTEEIVNILDVGIPKITIPVKTGRNLAIIIEVAAMNFRAKTMGYNAAETFERNLEALIKENAQKGE</sequence>
<dbReference type="Pfam" id="PF02603">
    <property type="entry name" value="Hpr_kinase_N"/>
    <property type="match status" value="1"/>
</dbReference>
<dbReference type="RefSeq" id="WP_068620915.1">
    <property type="nucleotide sequence ID" value="NZ_FJNB01000002.1"/>
</dbReference>
<evidence type="ECO:0000256" key="16">
    <source>
        <dbReference type="HAMAP-Rule" id="MF_01249"/>
    </source>
</evidence>
<feature type="binding site" evidence="16">
    <location>
        <position position="161"/>
    </location>
    <ligand>
        <name>Mg(2+)</name>
        <dbReference type="ChEBI" id="CHEBI:18420"/>
    </ligand>
</feature>
<evidence type="ECO:0000256" key="5">
    <source>
        <dbReference type="ARBA" id="ARBA00022527"/>
    </source>
</evidence>
<evidence type="ECO:0000256" key="7">
    <source>
        <dbReference type="ARBA" id="ARBA00022723"/>
    </source>
</evidence>
<organism evidence="19 21">
    <name type="scientific">Trichococcus ilyis</name>
    <dbReference type="NCBI Taxonomy" id="640938"/>
    <lineage>
        <taxon>Bacteria</taxon>
        <taxon>Bacillati</taxon>
        <taxon>Bacillota</taxon>
        <taxon>Bacilli</taxon>
        <taxon>Lactobacillales</taxon>
        <taxon>Carnobacteriaceae</taxon>
        <taxon>Trichococcus</taxon>
    </lineage>
</organism>
<evidence type="ECO:0000256" key="14">
    <source>
        <dbReference type="ARBA" id="ARBA00033012"/>
    </source>
</evidence>
<evidence type="ECO:0000313" key="21">
    <source>
        <dbReference type="Proteomes" id="UP000076878"/>
    </source>
</evidence>
<dbReference type="CDD" id="cd01918">
    <property type="entry name" value="HprK_C"/>
    <property type="match status" value="1"/>
</dbReference>
<keyword evidence="13 16" id="KW-0119">Carbohydrate metabolism</keyword>
<dbReference type="InterPro" id="IPR011126">
    <property type="entry name" value="Hpr_kin/Pase_Hpr_N"/>
</dbReference>
<reference evidence="19 21" key="1">
    <citation type="submission" date="2016-02" db="EMBL/GenBank/DDBJ databases">
        <authorList>
            <person name="Wen L."/>
            <person name="He K."/>
            <person name="Yang H."/>
        </authorList>
    </citation>
    <scope>NUCLEOTIDE SEQUENCE [LARGE SCALE GENOMIC DNA]</scope>
    <source>
        <strain evidence="19">Trichococcus_R210</strain>
    </source>
</reference>
<evidence type="ECO:0000313" key="22">
    <source>
        <dbReference type="Proteomes" id="UP000199280"/>
    </source>
</evidence>
<dbReference type="InterPro" id="IPR011104">
    <property type="entry name" value="Hpr_kin/Pase_C"/>
</dbReference>
<evidence type="ECO:0000313" key="20">
    <source>
        <dbReference type="EMBL" id="SEJ31279.1"/>
    </source>
</evidence>
<feature type="domain" description="HPr(Ser) kinase/phosphorylase N-terminal" evidence="17">
    <location>
        <begin position="5"/>
        <end position="128"/>
    </location>
</feature>
<comment type="function">
    <text evidence="16">Catalyzes the ATP- as well as the pyrophosphate-dependent phosphorylation of a specific serine residue in HPr, a phosphocarrier protein of the phosphoenolpyruvate-dependent sugar phosphotransferase system (PTS). HprK/P also catalyzes the pyrophosphate-producing, inorganic phosphate-dependent dephosphorylation (phosphorolysis) of seryl-phosphorylated HPr (P-Ser-HPr). The two antagonistic activities of HprK/P are regulated by several intracellular metabolites, which change their concentration in response to the absence or presence of rapidly metabolisable carbon sources (glucose, fructose, etc.) in the growth medium. Therefore, by controlling the phosphorylation state of HPr, HPrK/P is a sensor enzyme that plays a major role in the regulation of carbon metabolism and sugar transport: it mediates carbon catabolite repression (CCR), and regulates PTS-catalyzed carbohydrate uptake and inducer exclusion.</text>
</comment>
<dbReference type="STRING" id="640938.TR210_333"/>
<keyword evidence="8 16" id="KW-0547">Nucleotide-binding</keyword>
<evidence type="ECO:0000256" key="4">
    <source>
        <dbReference type="ARBA" id="ARBA00018922"/>
    </source>
</evidence>
<dbReference type="Gene3D" id="3.40.50.300">
    <property type="entry name" value="P-loop containing nucleotide triphosphate hydrolases"/>
    <property type="match status" value="1"/>
</dbReference>
<dbReference type="InterPro" id="IPR003755">
    <property type="entry name" value="HPr(Ser)_kin/Pase"/>
</dbReference>
<dbReference type="GO" id="GO:0005524">
    <property type="term" value="F:ATP binding"/>
    <property type="evidence" value="ECO:0007669"/>
    <property type="project" value="UniProtKB-UniRule"/>
</dbReference>
<dbReference type="InterPro" id="IPR028979">
    <property type="entry name" value="Ser_kin/Pase_Hpr-like_N_sf"/>
</dbReference>
<keyword evidence="22" id="KW-1185">Reference proteome</keyword>
<feature type="region of interest" description="Important for the catalytic mechanism of dephosphorylation" evidence="16">
    <location>
        <begin position="265"/>
        <end position="270"/>
    </location>
</feature>
<name>A0A143YDD6_9LACT</name>
<comment type="catalytic activity">
    <reaction evidence="1 16">
        <text>[HPr protein]-L-serine + ATP = [HPr protein]-O-phospho-L-serine + ADP + H(+)</text>
        <dbReference type="Rhea" id="RHEA:46600"/>
        <dbReference type="Rhea" id="RHEA-COMP:11602"/>
        <dbReference type="Rhea" id="RHEA-COMP:11603"/>
        <dbReference type="ChEBI" id="CHEBI:15378"/>
        <dbReference type="ChEBI" id="CHEBI:29999"/>
        <dbReference type="ChEBI" id="CHEBI:30616"/>
        <dbReference type="ChEBI" id="CHEBI:83421"/>
        <dbReference type="ChEBI" id="CHEBI:456216"/>
    </reaction>
</comment>
<evidence type="ECO:0000259" key="18">
    <source>
        <dbReference type="Pfam" id="PF07475"/>
    </source>
</evidence>
<feature type="binding site" evidence="16">
    <location>
        <position position="203"/>
    </location>
    <ligand>
        <name>Mg(2+)</name>
        <dbReference type="ChEBI" id="CHEBI:18420"/>
    </ligand>
</feature>
<feature type="binding site" evidence="16">
    <location>
        <begin position="154"/>
        <end position="161"/>
    </location>
    <ligand>
        <name>ATP</name>
        <dbReference type="ChEBI" id="CHEBI:30616"/>
    </ligand>
</feature>
<reference evidence="20 22" key="2">
    <citation type="submission" date="2016-10" db="EMBL/GenBank/DDBJ databases">
        <authorList>
            <person name="Varghese N."/>
            <person name="Submissions S."/>
        </authorList>
    </citation>
    <scope>NUCLEOTIDE SEQUENCE [LARGE SCALE GENOMIC DNA]</scope>
    <source>
        <strain evidence="20 22">DSM 22150</strain>
    </source>
</reference>
<evidence type="ECO:0000259" key="17">
    <source>
        <dbReference type="Pfam" id="PF02603"/>
    </source>
</evidence>
<protein>
    <recommendedName>
        <fullName evidence="4 16">HPr kinase/phosphorylase</fullName>
        <shortName evidence="16">HPrK/P</shortName>
        <ecNumber evidence="16">2.7.11.-</ecNumber>
        <ecNumber evidence="16">2.7.4.-</ecNumber>
    </recommendedName>
    <alternativeName>
        <fullName evidence="14 16">HPr(Ser) kinase/phosphorylase</fullName>
    </alternativeName>
</protein>
<dbReference type="Pfam" id="PF07475">
    <property type="entry name" value="Hpr_kinase_C"/>
    <property type="match status" value="1"/>
</dbReference>
<dbReference type="PANTHER" id="PTHR30305">
    <property type="entry name" value="PROTEIN YJDM-RELATED"/>
    <property type="match status" value="1"/>
</dbReference>
<comment type="similarity">
    <text evidence="3 16">Belongs to the HPrK/P family.</text>
</comment>
<evidence type="ECO:0000256" key="13">
    <source>
        <dbReference type="ARBA" id="ARBA00023277"/>
    </source>
</evidence>
<feature type="domain" description="HPr kinase/phosphorylase C-terminal" evidence="18">
    <location>
        <begin position="131"/>
        <end position="299"/>
    </location>
</feature>
<dbReference type="Proteomes" id="UP000199280">
    <property type="component" value="Unassembled WGS sequence"/>
</dbReference>
<keyword evidence="12 16" id="KW-0511">Multifunctional enzyme</keyword>
<comment type="domain">
    <text evidence="16">The Walker A ATP-binding motif also binds Pi and PPi.</text>
</comment>
<keyword evidence="11 16" id="KW-0460">Magnesium</keyword>
<dbReference type="EMBL" id="FNYT01000011">
    <property type="protein sequence ID" value="SEJ31279.1"/>
    <property type="molecule type" value="Genomic_DNA"/>
</dbReference>
<dbReference type="GO" id="GO:0006109">
    <property type="term" value="P:regulation of carbohydrate metabolic process"/>
    <property type="evidence" value="ECO:0007669"/>
    <property type="project" value="UniProtKB-UniRule"/>
</dbReference>
<comment type="miscellaneous">
    <text evidence="16">Both phosphorylation and phosphorolysis are carried out by the same active site and suggest a common mechanism for both reactions.</text>
</comment>
<evidence type="ECO:0000256" key="15">
    <source>
        <dbReference type="ARBA" id="ARBA00047657"/>
    </source>
</evidence>
<dbReference type="EC" id="2.7.11.-" evidence="16"/>
<keyword evidence="5 16" id="KW-0723">Serine/threonine-protein kinase</keyword>